<dbReference type="FunFam" id="1.10.260.100:FF:000004">
    <property type="entry name" value="Putative stress-induced-phosphoprotein 1"/>
    <property type="match status" value="1"/>
</dbReference>
<keyword evidence="10" id="KW-0539">Nucleus</keyword>
<feature type="repeat" description="TPR" evidence="11">
    <location>
        <begin position="2"/>
        <end position="35"/>
    </location>
</feature>
<dbReference type="Pfam" id="PF13414">
    <property type="entry name" value="TPR_11"/>
    <property type="match status" value="2"/>
</dbReference>
<feature type="repeat" description="TPR" evidence="11">
    <location>
        <begin position="70"/>
        <end position="103"/>
    </location>
</feature>
<evidence type="ECO:0000256" key="9">
    <source>
        <dbReference type="ARBA" id="ARBA00023186"/>
    </source>
</evidence>
<dbReference type="FunFam" id="1.10.260.100:FF:000002">
    <property type="entry name" value="Stress-induced-phosphoprotein 1 (Hsp70/Hsp90-organizing)"/>
    <property type="match status" value="1"/>
</dbReference>
<feature type="compositionally biased region" description="Acidic residues" evidence="12">
    <location>
        <begin position="203"/>
        <end position="220"/>
    </location>
</feature>
<dbReference type="Proteomes" id="UP001140949">
    <property type="component" value="Unassembled WGS sequence"/>
</dbReference>
<evidence type="ECO:0000259" key="13">
    <source>
        <dbReference type="SMART" id="SM00727"/>
    </source>
</evidence>
<feature type="repeat" description="TPR" evidence="11">
    <location>
        <begin position="252"/>
        <end position="285"/>
    </location>
</feature>
<dbReference type="GO" id="GO:0005634">
    <property type="term" value="C:nucleus"/>
    <property type="evidence" value="ECO:0007669"/>
    <property type="project" value="UniProtKB-SubCell"/>
</dbReference>
<dbReference type="PROSITE" id="PS50005">
    <property type="entry name" value="TPR"/>
    <property type="match status" value="6"/>
</dbReference>
<dbReference type="FunFam" id="1.25.40.10:FF:000010">
    <property type="entry name" value="Stress-induced phosphoprotein 1"/>
    <property type="match status" value="1"/>
</dbReference>
<evidence type="ECO:0000256" key="8">
    <source>
        <dbReference type="ARBA" id="ARBA00023016"/>
    </source>
</evidence>
<dbReference type="SMART" id="SM00028">
    <property type="entry name" value="TPR"/>
    <property type="match status" value="9"/>
</dbReference>
<feature type="compositionally biased region" description="Basic and acidic residues" evidence="12">
    <location>
        <begin position="244"/>
        <end position="258"/>
    </location>
</feature>
<feature type="region of interest" description="Disordered" evidence="12">
    <location>
        <begin position="199"/>
        <end position="258"/>
    </location>
</feature>
<dbReference type="PANTHER" id="PTHR22904:SF533">
    <property type="entry name" value="HSP70-HSP90 ORGANIZING PROTEIN 3"/>
    <property type="match status" value="1"/>
</dbReference>
<protein>
    <submittedName>
        <fullName evidence="14">Hsp70-Hsp90 organizing protein 2-like</fullName>
    </submittedName>
</protein>
<evidence type="ECO:0000256" key="4">
    <source>
        <dbReference type="ARBA" id="ARBA00022553"/>
    </source>
</evidence>
<evidence type="ECO:0000256" key="10">
    <source>
        <dbReference type="ARBA" id="ARBA00023242"/>
    </source>
</evidence>
<dbReference type="InterPro" id="IPR006636">
    <property type="entry name" value="STI1_HS-bd"/>
</dbReference>
<dbReference type="PANTHER" id="PTHR22904">
    <property type="entry name" value="TPR REPEAT CONTAINING PROTEIN"/>
    <property type="match status" value="1"/>
</dbReference>
<evidence type="ECO:0000256" key="5">
    <source>
        <dbReference type="ARBA" id="ARBA00022737"/>
    </source>
</evidence>
<evidence type="ECO:0000313" key="15">
    <source>
        <dbReference type="Proteomes" id="UP001140949"/>
    </source>
</evidence>
<keyword evidence="3" id="KW-0963">Cytoplasm</keyword>
<dbReference type="SMART" id="SM00727">
    <property type="entry name" value="STI1"/>
    <property type="match status" value="2"/>
</dbReference>
<evidence type="ECO:0000256" key="2">
    <source>
        <dbReference type="ARBA" id="ARBA00004496"/>
    </source>
</evidence>
<evidence type="ECO:0000313" key="14">
    <source>
        <dbReference type="EMBL" id="KAJ6833633.1"/>
    </source>
</evidence>
<dbReference type="AlphaFoldDB" id="A0AAX6GYM3"/>
<keyword evidence="4" id="KW-0597">Phosphoprotein</keyword>
<gene>
    <name evidence="14" type="ORF">M6B38_338050</name>
</gene>
<keyword evidence="6 11" id="KW-0802">TPR repeat</keyword>
<evidence type="ECO:0000256" key="7">
    <source>
        <dbReference type="ARBA" id="ARBA00022990"/>
    </source>
</evidence>
<reference evidence="14" key="1">
    <citation type="journal article" date="2023" name="GigaByte">
        <title>Genome assembly of the bearded iris, Iris pallida Lam.</title>
        <authorList>
            <person name="Bruccoleri R.E."/>
            <person name="Oakeley E.J."/>
            <person name="Faust A.M.E."/>
            <person name="Altorfer M."/>
            <person name="Dessus-Babus S."/>
            <person name="Burckhardt D."/>
            <person name="Oertli M."/>
            <person name="Naumann U."/>
            <person name="Petersen F."/>
            <person name="Wong J."/>
        </authorList>
    </citation>
    <scope>NUCLEOTIDE SEQUENCE</scope>
    <source>
        <strain evidence="14">GSM-AAB239-AS_SAM_17_03QT</strain>
    </source>
</reference>
<dbReference type="EMBL" id="JANAVB010014797">
    <property type="protein sequence ID" value="KAJ6833633.1"/>
    <property type="molecule type" value="Genomic_DNA"/>
</dbReference>
<evidence type="ECO:0000256" key="1">
    <source>
        <dbReference type="ARBA" id="ARBA00004123"/>
    </source>
</evidence>
<comment type="subcellular location">
    <subcellularLocation>
        <location evidence="2">Cytoplasm</location>
    </subcellularLocation>
    <subcellularLocation>
        <location evidence="1">Nucleus</location>
    </subcellularLocation>
</comment>
<reference evidence="14" key="2">
    <citation type="submission" date="2023-04" db="EMBL/GenBank/DDBJ databases">
        <authorList>
            <person name="Bruccoleri R.E."/>
            <person name="Oakeley E.J."/>
            <person name="Faust A.-M."/>
            <person name="Dessus-Babus S."/>
            <person name="Altorfer M."/>
            <person name="Burckhardt D."/>
            <person name="Oertli M."/>
            <person name="Naumann U."/>
            <person name="Petersen F."/>
            <person name="Wong J."/>
        </authorList>
    </citation>
    <scope>NUCLEOTIDE SEQUENCE</scope>
    <source>
        <strain evidence="14">GSM-AAB239-AS_SAM_17_03QT</strain>
        <tissue evidence="14">Leaf</tissue>
    </source>
</reference>
<feature type="domain" description="STI1" evidence="13">
    <location>
        <begin position="140"/>
        <end position="179"/>
    </location>
</feature>
<dbReference type="InterPro" id="IPR041243">
    <property type="entry name" value="STI1/HOP_DP"/>
</dbReference>
<feature type="repeat" description="TPR" evidence="11">
    <location>
        <begin position="391"/>
        <end position="424"/>
    </location>
</feature>
<evidence type="ECO:0000256" key="11">
    <source>
        <dbReference type="PROSITE-ProRule" id="PRU00339"/>
    </source>
</evidence>
<sequence length="580" mass="64706">MSDEAKAKGNAAFSAGDFPEAIRHFTDAIAVSPSNHVLYSNRSAAHASLGRYSEALQDAYRTVELSPSWPKGYSRLGAAHLGLGRPEDAVAAYEKGLALDPANEALRSGLADAKSALRSRSAGGGAGAAGPSPFGKIFQGPELWAKLTADPTTRAYLQQPDFVRMIQDIQKNPNNVNMYLSDQRMMQVLAVLLNVKMGGSGAGDEETETGAEKDKEEEEETAKRPAEPEPVPEPLEEVADGETEERKKKAEAQKEKEMGNAAYKKKNFEKAIGHYSKALELDDGDISFLTNRAAVYLEMGKYEDCIKDCDKAVERGRELRSDFKMIARALTRKGTALAKLAKCSKDFDPAIETFQKALTEHRNPETLKKLNEAERAKKELEQQEYFDPKLADEEREKGNEFFKKQQYPEAVRHYTEALKRNPKDPRVYSNRAACYTKLGALPEGLKDAEKCIELDPTFSKGYTRKGAVQFFMKEYDKALETYQEGLKHDQNNQELLDGVRRCVEQINKTNRGDISPEELKERQAKGMQDPEIQNILSDPIMRQVLVDLQENPAASQAHLKNPQVMHKIQKLVSAGIVQMR</sequence>
<dbReference type="Gene3D" id="1.25.40.10">
    <property type="entry name" value="Tetratricopeptide repeat domain"/>
    <property type="match status" value="3"/>
</dbReference>
<organism evidence="14 15">
    <name type="scientific">Iris pallida</name>
    <name type="common">Sweet iris</name>
    <dbReference type="NCBI Taxonomy" id="29817"/>
    <lineage>
        <taxon>Eukaryota</taxon>
        <taxon>Viridiplantae</taxon>
        <taxon>Streptophyta</taxon>
        <taxon>Embryophyta</taxon>
        <taxon>Tracheophyta</taxon>
        <taxon>Spermatophyta</taxon>
        <taxon>Magnoliopsida</taxon>
        <taxon>Liliopsida</taxon>
        <taxon>Asparagales</taxon>
        <taxon>Iridaceae</taxon>
        <taxon>Iridoideae</taxon>
        <taxon>Irideae</taxon>
        <taxon>Iris</taxon>
    </lineage>
</organism>
<dbReference type="Pfam" id="PF13432">
    <property type="entry name" value="TPR_16"/>
    <property type="match status" value="1"/>
</dbReference>
<dbReference type="FunFam" id="1.25.40.10:FF:000020">
    <property type="entry name" value="Stress-induced phosphoprotein 1"/>
    <property type="match status" value="1"/>
</dbReference>
<name>A0AAX6GYM3_IRIPA</name>
<evidence type="ECO:0000256" key="6">
    <source>
        <dbReference type="ARBA" id="ARBA00022803"/>
    </source>
</evidence>
<dbReference type="Pfam" id="PF00515">
    <property type="entry name" value="TPR_1"/>
    <property type="match status" value="1"/>
</dbReference>
<evidence type="ECO:0000256" key="12">
    <source>
        <dbReference type="SAM" id="MobiDB-lite"/>
    </source>
</evidence>
<keyword evidence="7" id="KW-0007">Acetylation</keyword>
<feature type="repeat" description="TPR" evidence="11">
    <location>
        <begin position="459"/>
        <end position="492"/>
    </location>
</feature>
<evidence type="ECO:0000256" key="3">
    <source>
        <dbReference type="ARBA" id="ARBA00022490"/>
    </source>
</evidence>
<feature type="repeat" description="TPR" evidence="11">
    <location>
        <begin position="425"/>
        <end position="458"/>
    </location>
</feature>
<dbReference type="Gene3D" id="1.10.260.100">
    <property type="match status" value="2"/>
</dbReference>
<proteinExistence type="predicted"/>
<feature type="domain" description="STI1" evidence="13">
    <location>
        <begin position="529"/>
        <end position="568"/>
    </location>
</feature>
<comment type="caution">
    <text evidence="14">The sequence shown here is derived from an EMBL/GenBank/DDBJ whole genome shotgun (WGS) entry which is preliminary data.</text>
</comment>
<dbReference type="GO" id="GO:0005737">
    <property type="term" value="C:cytoplasm"/>
    <property type="evidence" value="ECO:0007669"/>
    <property type="project" value="UniProtKB-SubCell"/>
</dbReference>
<accession>A0AAX6GYM3</accession>
<dbReference type="Pfam" id="PF17830">
    <property type="entry name" value="STI1-HOP_DP"/>
    <property type="match status" value="2"/>
</dbReference>
<dbReference type="InterPro" id="IPR019734">
    <property type="entry name" value="TPR_rpt"/>
</dbReference>
<dbReference type="InterPro" id="IPR011990">
    <property type="entry name" value="TPR-like_helical_dom_sf"/>
</dbReference>
<dbReference type="GO" id="GO:0051879">
    <property type="term" value="F:Hsp90 protein binding"/>
    <property type="evidence" value="ECO:0007669"/>
    <property type="project" value="TreeGrafter"/>
</dbReference>
<keyword evidence="5" id="KW-0677">Repeat</keyword>
<keyword evidence="9" id="KW-0143">Chaperone</keyword>
<feature type="compositionally biased region" description="Acidic residues" evidence="12">
    <location>
        <begin position="234"/>
        <end position="243"/>
    </location>
</feature>
<keyword evidence="8" id="KW-0346">Stress response</keyword>
<dbReference type="SUPFAM" id="SSF48452">
    <property type="entry name" value="TPR-like"/>
    <property type="match status" value="1"/>
</dbReference>
<dbReference type="FunFam" id="1.25.40.10:FF:000102">
    <property type="entry name" value="hsp70-Hsp90 organizing protein 3-like"/>
    <property type="match status" value="1"/>
</dbReference>
<keyword evidence="15" id="KW-1185">Reference proteome</keyword>